<keyword evidence="3" id="KW-0804">Transcription</keyword>
<organism evidence="5 6">
    <name type="scientific">Reichenbachiella agarivorans</name>
    <dbReference type="NCBI Taxonomy" id="2979464"/>
    <lineage>
        <taxon>Bacteria</taxon>
        <taxon>Pseudomonadati</taxon>
        <taxon>Bacteroidota</taxon>
        <taxon>Cytophagia</taxon>
        <taxon>Cytophagales</taxon>
        <taxon>Reichenbachiellaceae</taxon>
        <taxon>Reichenbachiella</taxon>
    </lineage>
</organism>
<dbReference type="InterPro" id="IPR028082">
    <property type="entry name" value="Peripla_BP_I"/>
</dbReference>
<keyword evidence="1" id="KW-0805">Transcription regulation</keyword>
<dbReference type="SMART" id="SM00354">
    <property type="entry name" value="HTH_LACI"/>
    <property type="match status" value="1"/>
</dbReference>
<dbReference type="Gene3D" id="1.10.260.40">
    <property type="entry name" value="lambda repressor-like DNA-binding domains"/>
    <property type="match status" value="1"/>
</dbReference>
<feature type="domain" description="HTH lacI-type" evidence="4">
    <location>
        <begin position="5"/>
        <end position="59"/>
    </location>
</feature>
<evidence type="ECO:0000256" key="1">
    <source>
        <dbReference type="ARBA" id="ARBA00023015"/>
    </source>
</evidence>
<evidence type="ECO:0000256" key="3">
    <source>
        <dbReference type="ARBA" id="ARBA00023163"/>
    </source>
</evidence>
<reference evidence="5" key="1">
    <citation type="submission" date="2022-09" db="EMBL/GenBank/DDBJ databases">
        <title>Comparative genomics and taxonomic characterization of three novel marine species of genus Reichenbachiella exhibiting antioxidant and polysaccharide degradation activities.</title>
        <authorList>
            <person name="Muhammad N."/>
            <person name="Lee Y.-J."/>
            <person name="Ko J."/>
            <person name="Kim S.-G."/>
        </authorList>
    </citation>
    <scope>NUCLEOTIDE SEQUENCE</scope>
    <source>
        <strain evidence="5">BKB1-1</strain>
    </source>
</reference>
<dbReference type="CDD" id="cd01392">
    <property type="entry name" value="HTH_LacI"/>
    <property type="match status" value="1"/>
</dbReference>
<evidence type="ECO:0000256" key="2">
    <source>
        <dbReference type="ARBA" id="ARBA00023125"/>
    </source>
</evidence>
<dbReference type="PROSITE" id="PS00356">
    <property type="entry name" value="HTH_LACI_1"/>
    <property type="match status" value="1"/>
</dbReference>
<dbReference type="RefSeq" id="WP_262310194.1">
    <property type="nucleotide sequence ID" value="NZ_CP106679.1"/>
</dbReference>
<dbReference type="PANTHER" id="PTHR30146">
    <property type="entry name" value="LACI-RELATED TRANSCRIPTIONAL REPRESSOR"/>
    <property type="match status" value="1"/>
</dbReference>
<dbReference type="PANTHER" id="PTHR30146:SF144">
    <property type="entry name" value="LACI-FAMILY TRANSCRIPTION REGULATOR"/>
    <property type="match status" value="1"/>
</dbReference>
<dbReference type="SUPFAM" id="SSF53822">
    <property type="entry name" value="Periplasmic binding protein-like I"/>
    <property type="match status" value="1"/>
</dbReference>
<proteinExistence type="predicted"/>
<evidence type="ECO:0000259" key="4">
    <source>
        <dbReference type="PROSITE" id="PS50932"/>
    </source>
</evidence>
<dbReference type="PROSITE" id="PS50932">
    <property type="entry name" value="HTH_LACI_2"/>
    <property type="match status" value="1"/>
</dbReference>
<keyword evidence="6" id="KW-1185">Reference proteome</keyword>
<keyword evidence="2" id="KW-0238">DNA-binding</keyword>
<dbReference type="Proteomes" id="UP001065174">
    <property type="component" value="Chromosome"/>
</dbReference>
<name>A0ABY6CSC4_9BACT</name>
<dbReference type="EMBL" id="CP106679">
    <property type="protein sequence ID" value="UXP32759.1"/>
    <property type="molecule type" value="Genomic_DNA"/>
</dbReference>
<evidence type="ECO:0000313" key="5">
    <source>
        <dbReference type="EMBL" id="UXP32759.1"/>
    </source>
</evidence>
<accession>A0ABY6CSC4</accession>
<dbReference type="InterPro" id="IPR025997">
    <property type="entry name" value="SBP_2_dom"/>
</dbReference>
<sequence>MSRPITIKEIAKLADVSIGTVDRVLHNRGRVAEATRDKVLQIAKEGNYSSNVYARNLKLNKTYRIGAILPEGLSYWRKQWEGMQLGIQEQEAMGFSIKEYALEKGGLSLDAMKEILDDELDGIVIAPHLLSEEGSVLELLKESQIPYVFVDVNLVDGGNLAFIGQDAFQSGLLAGSLLDRGFDEDYELFIVTSHTKDLTNEAIKARIAGLQSYYAQHSYACIHEVNFERDGLDIQKLIHRFSSRNLPIHVFVPSSRSYVIGEELKDWKKQLKLRFLGYDLIDQNVALMNEGVIDYLIHQKPRTQGYLAIQTLYKHLVMKMEIVEKQFMPIEIVKRENLKYCDY</sequence>
<dbReference type="InterPro" id="IPR000843">
    <property type="entry name" value="HTH_LacI"/>
</dbReference>
<gene>
    <name evidence="5" type="ORF">N6H18_02125</name>
</gene>
<dbReference type="Pfam" id="PF13407">
    <property type="entry name" value="Peripla_BP_4"/>
    <property type="match status" value="1"/>
</dbReference>
<dbReference type="InterPro" id="IPR010982">
    <property type="entry name" value="Lambda_DNA-bd_dom_sf"/>
</dbReference>
<evidence type="ECO:0000313" key="6">
    <source>
        <dbReference type="Proteomes" id="UP001065174"/>
    </source>
</evidence>
<protein>
    <submittedName>
        <fullName evidence="5">LacI family transcriptional regulator</fullName>
    </submittedName>
</protein>
<dbReference type="Pfam" id="PF00356">
    <property type="entry name" value="LacI"/>
    <property type="match status" value="1"/>
</dbReference>
<dbReference type="Gene3D" id="3.40.50.2300">
    <property type="match status" value="2"/>
</dbReference>
<dbReference type="SUPFAM" id="SSF47413">
    <property type="entry name" value="lambda repressor-like DNA-binding domains"/>
    <property type="match status" value="1"/>
</dbReference>